<dbReference type="Proteomes" id="UP000814385">
    <property type="component" value="Unassembled WGS sequence"/>
</dbReference>
<name>A0ABS9P7C3_9GAMM</name>
<evidence type="ECO:0000256" key="7">
    <source>
        <dbReference type="SAM" id="Phobius"/>
    </source>
</evidence>
<accession>A0ABS9P7C3</accession>
<dbReference type="Pfam" id="PF01899">
    <property type="entry name" value="MNHE"/>
    <property type="match status" value="1"/>
</dbReference>
<keyword evidence="4 7" id="KW-0812">Transmembrane</keyword>
<dbReference type="EMBL" id="JABFUC010000005">
    <property type="protein sequence ID" value="MCG6657676.1"/>
    <property type="molecule type" value="Genomic_DNA"/>
</dbReference>
<comment type="subcellular location">
    <subcellularLocation>
        <location evidence="1">Cell membrane</location>
        <topology evidence="1">Multi-pass membrane protein</topology>
    </subcellularLocation>
</comment>
<evidence type="ECO:0000256" key="2">
    <source>
        <dbReference type="ARBA" id="ARBA00006228"/>
    </source>
</evidence>
<gene>
    <name evidence="8" type="ORF">HOP52_07885</name>
</gene>
<feature type="transmembrane region" description="Helical" evidence="7">
    <location>
        <begin position="5"/>
        <end position="21"/>
    </location>
</feature>
<evidence type="ECO:0000256" key="4">
    <source>
        <dbReference type="ARBA" id="ARBA00022692"/>
    </source>
</evidence>
<keyword evidence="9" id="KW-1185">Reference proteome</keyword>
<keyword evidence="5 7" id="KW-1133">Transmembrane helix</keyword>
<evidence type="ECO:0000256" key="1">
    <source>
        <dbReference type="ARBA" id="ARBA00004651"/>
    </source>
</evidence>
<comment type="similarity">
    <text evidence="2">Belongs to the CPA3 antiporters (TC 2.A.63) subunit E family.</text>
</comment>
<keyword evidence="6 7" id="KW-0472">Membrane</keyword>
<evidence type="ECO:0000256" key="5">
    <source>
        <dbReference type="ARBA" id="ARBA00022989"/>
    </source>
</evidence>
<evidence type="ECO:0000313" key="9">
    <source>
        <dbReference type="Proteomes" id="UP000814385"/>
    </source>
</evidence>
<feature type="transmembrane region" description="Helical" evidence="7">
    <location>
        <begin position="27"/>
        <end position="44"/>
    </location>
</feature>
<evidence type="ECO:0000256" key="6">
    <source>
        <dbReference type="ARBA" id="ARBA00023136"/>
    </source>
</evidence>
<protein>
    <submittedName>
        <fullName evidence="8">Na+/H+ antiporter subunit E</fullName>
    </submittedName>
</protein>
<comment type="caution">
    <text evidence="8">The sequence shown here is derived from an EMBL/GenBank/DDBJ whole genome shotgun (WGS) entry which is preliminary data.</text>
</comment>
<reference evidence="8 9" key="1">
    <citation type="submission" date="2020-05" db="EMBL/GenBank/DDBJ databases">
        <title>Comparative genomic analysis of denitrifying bacteria from Halomonas genus.</title>
        <authorList>
            <person name="Wang L."/>
            <person name="Shao Z."/>
        </authorList>
    </citation>
    <scope>NUCLEOTIDE SEQUENCE [LARGE SCALE GENOMIC DNA]</scope>
    <source>
        <strain evidence="8 9">A4</strain>
    </source>
</reference>
<sequence length="160" mass="18099">MLKYAVSLTVILAVIWLLFSGNWTHPILVPLGAVSVALTVYLAYRMRVLDREGHPVHLLVPVIKYLPWLFKEVVKANLVVASHIIRGRKSLSPRLCRLDATQKTDLGRVFLANSITLTPGTVTVYVREQEVWFYALTEELEQGVLSGEMDRRVTRLEGES</sequence>
<dbReference type="PANTHER" id="PTHR34584">
    <property type="entry name" value="NA(+)/H(+) ANTIPORTER SUBUNIT E1"/>
    <property type="match status" value="1"/>
</dbReference>
<evidence type="ECO:0000313" key="8">
    <source>
        <dbReference type="EMBL" id="MCG6657676.1"/>
    </source>
</evidence>
<dbReference type="PANTHER" id="PTHR34584:SF1">
    <property type="entry name" value="NA(+)_H(+) ANTIPORTER SUBUNIT E1"/>
    <property type="match status" value="1"/>
</dbReference>
<dbReference type="InterPro" id="IPR002758">
    <property type="entry name" value="Cation_antiport_E"/>
</dbReference>
<evidence type="ECO:0000256" key="3">
    <source>
        <dbReference type="ARBA" id="ARBA00022475"/>
    </source>
</evidence>
<dbReference type="RefSeq" id="WP_238976830.1">
    <property type="nucleotide sequence ID" value="NZ_JABFUC010000005.1"/>
</dbReference>
<organism evidence="8 9">
    <name type="scientific">Billgrantia campisalis</name>
    <dbReference type="NCBI Taxonomy" id="74661"/>
    <lineage>
        <taxon>Bacteria</taxon>
        <taxon>Pseudomonadati</taxon>
        <taxon>Pseudomonadota</taxon>
        <taxon>Gammaproteobacteria</taxon>
        <taxon>Oceanospirillales</taxon>
        <taxon>Halomonadaceae</taxon>
        <taxon>Billgrantia</taxon>
    </lineage>
</organism>
<keyword evidence="3" id="KW-1003">Cell membrane</keyword>
<proteinExistence type="inferred from homology"/>